<comment type="caution">
    <text evidence="2">The sequence shown here is derived from an EMBL/GenBank/DDBJ whole genome shotgun (WGS) entry which is preliminary data.</text>
</comment>
<keyword evidence="3" id="KW-1185">Reference proteome</keyword>
<dbReference type="OrthoDB" id="5382953at2759"/>
<feature type="compositionally biased region" description="Low complexity" evidence="1">
    <location>
        <begin position="456"/>
        <end position="466"/>
    </location>
</feature>
<sequence length="605" mass="67804">MSIFESDVLKPREPTLPEDDWAEFTLSDVSVAYENNGNPASLLAAYSNCPLTVRGRLHTPEQRDAHHLLNKPYRPTDIVIRNVTRFAYAQMDDGAYTLWALGEAGWFTIEGPAAHYQSAYDADIQAVELLYFLIDCYSETPRKKGGGPSASLLYRETFRRHFPADFERCKARHEGRFDEIKPDRVSRTSRTSPMPAATVKMVSGKAQRGKGKSVIAKTEDAPKKDDNWWESATLFEFMQKAVNQRVMRAGRSSITVDRVAQLIIKRYEIEDVQTARNVLLVHAHNLCYMMDHPRRQNIRFFAAEPIYGELTAGHTLSAEDQRRAEAVELRPRKDHGSLRQEDSESSDTSDEDDEDDDAITTPKRRIPGRSKKGTLSVLRPKSGKYSGKGKSVQRGGKGKTKPPMPVSDSEADSASDEEHAMAIDTPTHPLSPGSSKRKLETSDETIEEGKRKRAYSFPVSVPSSPFTSADETPEPGTADPPLPLRYRPGTNQPAKSTASVVPAIFSTPLPTYESNGPRDSWFCTFDGCGQRIYGCSKEIGRQLITEHLEDHTRGREKVVGILWREQDKLHLPVDNLIKKIREMSEAKTPLFPGTSIQPQPIHRPV</sequence>
<evidence type="ECO:0000313" key="2">
    <source>
        <dbReference type="EMBL" id="KAF3037193.1"/>
    </source>
</evidence>
<feature type="compositionally biased region" description="Acidic residues" evidence="1">
    <location>
        <begin position="343"/>
        <end position="358"/>
    </location>
</feature>
<feature type="compositionally biased region" description="Basic residues" evidence="1">
    <location>
        <begin position="362"/>
        <end position="372"/>
    </location>
</feature>
<dbReference type="EMBL" id="SWKV01000044">
    <property type="protein sequence ID" value="KAF3037193.1"/>
    <property type="molecule type" value="Genomic_DNA"/>
</dbReference>
<evidence type="ECO:0000313" key="3">
    <source>
        <dbReference type="Proteomes" id="UP000758155"/>
    </source>
</evidence>
<feature type="region of interest" description="Disordered" evidence="1">
    <location>
        <begin position="328"/>
        <end position="483"/>
    </location>
</feature>
<name>A0A9P5BZC8_9PLEO</name>
<dbReference type="AlphaFoldDB" id="A0A9P5BZC8"/>
<proteinExistence type="predicted"/>
<evidence type="ECO:0000256" key="1">
    <source>
        <dbReference type="SAM" id="MobiDB-lite"/>
    </source>
</evidence>
<feature type="compositionally biased region" description="Basic and acidic residues" evidence="1">
    <location>
        <begin position="328"/>
        <end position="342"/>
    </location>
</feature>
<reference evidence="2" key="1">
    <citation type="submission" date="2019-04" db="EMBL/GenBank/DDBJ databases">
        <title>Sequencing of skin fungus with MAO and IRED activity.</title>
        <authorList>
            <person name="Marsaioli A.J."/>
            <person name="Bonatto J.M.C."/>
            <person name="Reis Junior O."/>
        </authorList>
    </citation>
    <scope>NUCLEOTIDE SEQUENCE</scope>
    <source>
        <strain evidence="2">28M1</strain>
    </source>
</reference>
<protein>
    <submittedName>
        <fullName evidence="2">Uncharacterized protein</fullName>
    </submittedName>
</protein>
<dbReference type="Proteomes" id="UP000758155">
    <property type="component" value="Unassembled WGS sequence"/>
</dbReference>
<accession>A0A9P5BZC8</accession>
<organism evidence="2 3">
    <name type="scientific">Didymella heteroderae</name>
    <dbReference type="NCBI Taxonomy" id="1769908"/>
    <lineage>
        <taxon>Eukaryota</taxon>
        <taxon>Fungi</taxon>
        <taxon>Dikarya</taxon>
        <taxon>Ascomycota</taxon>
        <taxon>Pezizomycotina</taxon>
        <taxon>Dothideomycetes</taxon>
        <taxon>Pleosporomycetidae</taxon>
        <taxon>Pleosporales</taxon>
        <taxon>Pleosporineae</taxon>
        <taxon>Didymellaceae</taxon>
        <taxon>Didymella</taxon>
    </lineage>
</organism>
<gene>
    <name evidence="2" type="ORF">E8E12_002380</name>
</gene>